<comment type="pathway">
    <text evidence="1 14">Cofactor biosynthesis; FAD biosynthesis; FAD from FMN: step 1/1.</text>
</comment>
<dbReference type="NCBIfam" id="NF004160">
    <property type="entry name" value="PRK05627.1-3"/>
    <property type="match status" value="1"/>
</dbReference>
<dbReference type="GO" id="GO:0008531">
    <property type="term" value="F:riboflavin kinase activity"/>
    <property type="evidence" value="ECO:0007669"/>
    <property type="project" value="UniProtKB-EC"/>
</dbReference>
<evidence type="ECO:0000256" key="5">
    <source>
        <dbReference type="ARBA" id="ARBA00022679"/>
    </source>
</evidence>
<evidence type="ECO:0000256" key="13">
    <source>
        <dbReference type="ARBA" id="ARBA00049494"/>
    </source>
</evidence>
<evidence type="ECO:0000256" key="8">
    <source>
        <dbReference type="ARBA" id="ARBA00022777"/>
    </source>
</evidence>
<organism evidence="16 17">
    <name type="scientific">Leucobacter chromiireducens subsp. chromiireducens</name>
    <dbReference type="NCBI Taxonomy" id="660067"/>
    <lineage>
        <taxon>Bacteria</taxon>
        <taxon>Bacillati</taxon>
        <taxon>Actinomycetota</taxon>
        <taxon>Actinomycetes</taxon>
        <taxon>Micrococcales</taxon>
        <taxon>Microbacteriaceae</taxon>
        <taxon>Leucobacter</taxon>
    </lineage>
</organism>
<dbReference type="NCBIfam" id="TIGR00125">
    <property type="entry name" value="cyt_tran_rel"/>
    <property type="match status" value="1"/>
</dbReference>
<keyword evidence="7 14" id="KW-0547">Nucleotide-binding</keyword>
<dbReference type="InterPro" id="IPR002606">
    <property type="entry name" value="Riboflavin_kinase_bac"/>
</dbReference>
<dbReference type="Gene3D" id="2.40.30.30">
    <property type="entry name" value="Riboflavin kinase-like"/>
    <property type="match status" value="1"/>
</dbReference>
<dbReference type="SUPFAM" id="SSF52374">
    <property type="entry name" value="Nucleotidylyl transferase"/>
    <property type="match status" value="1"/>
</dbReference>
<comment type="similarity">
    <text evidence="14">Belongs to the ribF family.</text>
</comment>
<evidence type="ECO:0000256" key="1">
    <source>
        <dbReference type="ARBA" id="ARBA00004726"/>
    </source>
</evidence>
<evidence type="ECO:0000259" key="15">
    <source>
        <dbReference type="SMART" id="SM00904"/>
    </source>
</evidence>
<evidence type="ECO:0000256" key="7">
    <source>
        <dbReference type="ARBA" id="ARBA00022741"/>
    </source>
</evidence>
<dbReference type="InterPro" id="IPR023465">
    <property type="entry name" value="Riboflavin_kinase_dom_sf"/>
</dbReference>
<dbReference type="PANTHER" id="PTHR22749">
    <property type="entry name" value="RIBOFLAVIN KINASE/FMN ADENYLYLTRANSFERASE"/>
    <property type="match status" value="1"/>
</dbReference>
<dbReference type="PIRSF" id="PIRSF004491">
    <property type="entry name" value="FAD_Synth"/>
    <property type="match status" value="1"/>
</dbReference>
<evidence type="ECO:0000256" key="10">
    <source>
        <dbReference type="ARBA" id="ARBA00022840"/>
    </source>
</evidence>
<evidence type="ECO:0000256" key="2">
    <source>
        <dbReference type="ARBA" id="ARBA00005201"/>
    </source>
</evidence>
<evidence type="ECO:0000256" key="9">
    <source>
        <dbReference type="ARBA" id="ARBA00022827"/>
    </source>
</evidence>
<keyword evidence="6 14" id="KW-0548">Nucleotidyltransferase</keyword>
<feature type="domain" description="Riboflavin kinase" evidence="15">
    <location>
        <begin position="186"/>
        <end position="311"/>
    </location>
</feature>
<evidence type="ECO:0000256" key="14">
    <source>
        <dbReference type="PIRNR" id="PIRNR004491"/>
    </source>
</evidence>
<dbReference type="CDD" id="cd02064">
    <property type="entry name" value="FAD_synthetase_N"/>
    <property type="match status" value="1"/>
</dbReference>
<sequence>MRVVESLAALRPEEFSVGSCVAIGKFDGLHLGHQSILRRLRSEAAAADQLTVVFTFANNPLSYLNPERCPQPLMSREQRLEAFAAAGIDVCVMVEFDAEFAAIPAADFVTDVLVGKLQARHVIMGADFRFGHRGAGDGALLRELGATHGFTAEVVEWVEDAEAEPVSSSAARAAVVAGDVAAASRMLGRPPAVRGDVVHGDARGREIGFPTANLGGAIEGLVPADGVYAGWVLLAGERRVAAISVGNNPTFTPNEQSRVEAFVLDFEGDLYGQRIEVQFAHRLRGMVRFDGLEPLLEQMHADVAETRRLLEATPSR</sequence>
<keyword evidence="4 14" id="KW-0288">FMN</keyword>
<dbReference type="EC" id="2.7.7.2" evidence="14"/>
<keyword evidence="9 14" id="KW-0274">FAD</keyword>
<comment type="catalytic activity">
    <reaction evidence="12 14">
        <text>riboflavin + ATP = FMN + ADP + H(+)</text>
        <dbReference type="Rhea" id="RHEA:14357"/>
        <dbReference type="ChEBI" id="CHEBI:15378"/>
        <dbReference type="ChEBI" id="CHEBI:30616"/>
        <dbReference type="ChEBI" id="CHEBI:57986"/>
        <dbReference type="ChEBI" id="CHEBI:58210"/>
        <dbReference type="ChEBI" id="CHEBI:456216"/>
        <dbReference type="EC" id="2.7.1.26"/>
    </reaction>
</comment>
<dbReference type="EC" id="2.7.1.26" evidence="14"/>
<dbReference type="Pfam" id="PF06574">
    <property type="entry name" value="FAD_syn"/>
    <property type="match status" value="1"/>
</dbReference>
<dbReference type="GO" id="GO:0003919">
    <property type="term" value="F:FMN adenylyltransferase activity"/>
    <property type="evidence" value="ECO:0007669"/>
    <property type="project" value="UniProtKB-EC"/>
</dbReference>
<dbReference type="InterPro" id="IPR004821">
    <property type="entry name" value="Cyt_trans-like"/>
</dbReference>
<name>A0ABS1SR98_9MICO</name>
<evidence type="ECO:0000256" key="6">
    <source>
        <dbReference type="ARBA" id="ARBA00022695"/>
    </source>
</evidence>
<protein>
    <recommendedName>
        <fullName evidence="14">Riboflavin biosynthesis protein</fullName>
    </recommendedName>
    <domain>
        <recommendedName>
            <fullName evidence="14">Riboflavin kinase</fullName>
            <ecNumber evidence="14">2.7.1.26</ecNumber>
        </recommendedName>
        <alternativeName>
            <fullName evidence="14">Flavokinase</fullName>
        </alternativeName>
    </domain>
    <domain>
        <recommendedName>
            <fullName evidence="14">FMN adenylyltransferase</fullName>
            <ecNumber evidence="14">2.7.7.2</ecNumber>
        </recommendedName>
        <alternativeName>
            <fullName evidence="14">FAD pyrophosphorylase</fullName>
        </alternativeName>
        <alternativeName>
            <fullName evidence="14">FAD synthase</fullName>
        </alternativeName>
    </domain>
</protein>
<dbReference type="Pfam" id="PF01687">
    <property type="entry name" value="Flavokinase"/>
    <property type="match status" value="1"/>
</dbReference>
<dbReference type="EMBL" id="QYAD01000003">
    <property type="protein sequence ID" value="MBL3690125.1"/>
    <property type="molecule type" value="Genomic_DNA"/>
</dbReference>
<reference evidence="16 17" key="1">
    <citation type="submission" date="2018-09" db="EMBL/GenBank/DDBJ databases">
        <title>Comparative genomics of Leucobacter spp.</title>
        <authorList>
            <person name="Reis A.C."/>
            <person name="Kolvenbach B.A."/>
            <person name="Corvini P.F.X."/>
            <person name="Nunes O.C."/>
        </authorList>
    </citation>
    <scope>NUCLEOTIDE SEQUENCE [LARGE SCALE GENOMIC DNA]</scope>
    <source>
        <strain evidence="16 17">L-1</strain>
    </source>
</reference>
<dbReference type="SUPFAM" id="SSF82114">
    <property type="entry name" value="Riboflavin kinase-like"/>
    <property type="match status" value="1"/>
</dbReference>
<dbReference type="InterPro" id="IPR015864">
    <property type="entry name" value="FAD_synthase"/>
</dbReference>
<keyword evidence="5 14" id="KW-0808">Transferase</keyword>
<keyword evidence="3 14" id="KW-0285">Flavoprotein</keyword>
<dbReference type="SMART" id="SM00904">
    <property type="entry name" value="Flavokinase"/>
    <property type="match status" value="1"/>
</dbReference>
<comment type="catalytic activity">
    <reaction evidence="13 14">
        <text>FMN + ATP + H(+) = FAD + diphosphate</text>
        <dbReference type="Rhea" id="RHEA:17237"/>
        <dbReference type="ChEBI" id="CHEBI:15378"/>
        <dbReference type="ChEBI" id="CHEBI:30616"/>
        <dbReference type="ChEBI" id="CHEBI:33019"/>
        <dbReference type="ChEBI" id="CHEBI:57692"/>
        <dbReference type="ChEBI" id="CHEBI:58210"/>
        <dbReference type="EC" id="2.7.7.2"/>
    </reaction>
</comment>
<evidence type="ECO:0000256" key="12">
    <source>
        <dbReference type="ARBA" id="ARBA00047880"/>
    </source>
</evidence>
<dbReference type="InterPro" id="IPR015865">
    <property type="entry name" value="Riboflavin_kinase_bac/euk"/>
</dbReference>
<evidence type="ECO:0000256" key="11">
    <source>
        <dbReference type="ARBA" id="ARBA00023268"/>
    </source>
</evidence>
<evidence type="ECO:0000256" key="4">
    <source>
        <dbReference type="ARBA" id="ARBA00022643"/>
    </source>
</evidence>
<dbReference type="InterPro" id="IPR014729">
    <property type="entry name" value="Rossmann-like_a/b/a_fold"/>
</dbReference>
<accession>A0ABS1SR98</accession>
<comment type="caution">
    <text evidence="16">The sequence shown here is derived from an EMBL/GenBank/DDBJ whole genome shotgun (WGS) entry which is preliminary data.</text>
</comment>
<evidence type="ECO:0000256" key="3">
    <source>
        <dbReference type="ARBA" id="ARBA00022630"/>
    </source>
</evidence>
<evidence type="ECO:0000313" key="17">
    <source>
        <dbReference type="Proteomes" id="UP001646141"/>
    </source>
</evidence>
<keyword evidence="11" id="KW-0511">Multifunctional enzyme</keyword>
<gene>
    <name evidence="16" type="ORF">D3226_09155</name>
</gene>
<keyword evidence="10 14" id="KW-0067">ATP-binding</keyword>
<dbReference type="Proteomes" id="UP001646141">
    <property type="component" value="Unassembled WGS sequence"/>
</dbReference>
<keyword evidence="17" id="KW-1185">Reference proteome</keyword>
<dbReference type="InterPro" id="IPR023468">
    <property type="entry name" value="Riboflavin_kinase"/>
</dbReference>
<dbReference type="PANTHER" id="PTHR22749:SF6">
    <property type="entry name" value="RIBOFLAVIN KINASE"/>
    <property type="match status" value="1"/>
</dbReference>
<evidence type="ECO:0000313" key="16">
    <source>
        <dbReference type="EMBL" id="MBL3690125.1"/>
    </source>
</evidence>
<comment type="pathway">
    <text evidence="2 14">Cofactor biosynthesis; FMN biosynthesis; FMN from riboflavin (ATP route): step 1/1.</text>
</comment>
<dbReference type="RefSeq" id="WP_202382246.1">
    <property type="nucleotide sequence ID" value="NZ_BAAAMA010000001.1"/>
</dbReference>
<dbReference type="Gene3D" id="3.40.50.620">
    <property type="entry name" value="HUPs"/>
    <property type="match status" value="1"/>
</dbReference>
<proteinExistence type="inferred from homology"/>
<dbReference type="NCBIfam" id="TIGR00083">
    <property type="entry name" value="ribF"/>
    <property type="match status" value="1"/>
</dbReference>
<keyword evidence="8 14" id="KW-0418">Kinase</keyword>